<dbReference type="PANTHER" id="PTHR46371">
    <property type="entry name" value="OS04G0464100 PROTEIN"/>
    <property type="match status" value="1"/>
</dbReference>
<proteinExistence type="predicted"/>
<accession>A0A2U1MEF3</accession>
<dbReference type="EMBL" id="PKPP01005565">
    <property type="protein sequence ID" value="PWA59651.1"/>
    <property type="molecule type" value="Genomic_DNA"/>
</dbReference>
<name>A0A2U1MEF3_ARTAN</name>
<dbReference type="InterPro" id="IPR044296">
    <property type="entry name" value="HIPP46"/>
</dbReference>
<gene>
    <name evidence="1" type="ORF">CTI12_AA382360</name>
</gene>
<dbReference type="AlphaFoldDB" id="A0A2U1MEF3"/>
<dbReference type="STRING" id="35608.A0A2U1MEF3"/>
<comment type="caution">
    <text evidence="1">The sequence shown here is derived from an EMBL/GenBank/DDBJ whole genome shotgun (WGS) entry which is preliminary data.</text>
</comment>
<dbReference type="OrthoDB" id="692882at2759"/>
<sequence>MAKQKIVVKVTMENDKKSRKAMKIAVSVCGVESVAFGGSNKEQITITGEGVDSVKLTHLLRKRVGYTELVSVGLVEEKKPEKPASQKIETPWRIEYGCPHHYNGDSVPIQVVHEVPYNPCSIL</sequence>
<evidence type="ECO:0000313" key="2">
    <source>
        <dbReference type="Proteomes" id="UP000245207"/>
    </source>
</evidence>
<reference evidence="1 2" key="1">
    <citation type="journal article" date="2018" name="Mol. Plant">
        <title>The genome of Artemisia annua provides insight into the evolution of Asteraceae family and artemisinin biosynthesis.</title>
        <authorList>
            <person name="Shen Q."/>
            <person name="Zhang L."/>
            <person name="Liao Z."/>
            <person name="Wang S."/>
            <person name="Yan T."/>
            <person name="Shi P."/>
            <person name="Liu M."/>
            <person name="Fu X."/>
            <person name="Pan Q."/>
            <person name="Wang Y."/>
            <person name="Lv Z."/>
            <person name="Lu X."/>
            <person name="Zhang F."/>
            <person name="Jiang W."/>
            <person name="Ma Y."/>
            <person name="Chen M."/>
            <person name="Hao X."/>
            <person name="Li L."/>
            <person name="Tang Y."/>
            <person name="Lv G."/>
            <person name="Zhou Y."/>
            <person name="Sun X."/>
            <person name="Brodelius P.E."/>
            <person name="Rose J.K.C."/>
            <person name="Tang K."/>
        </authorList>
    </citation>
    <scope>NUCLEOTIDE SEQUENCE [LARGE SCALE GENOMIC DNA]</scope>
    <source>
        <strain evidence="2">cv. Huhao1</strain>
        <tissue evidence="1">Leaf</tissue>
    </source>
</reference>
<evidence type="ECO:0000313" key="1">
    <source>
        <dbReference type="EMBL" id="PWA59651.1"/>
    </source>
</evidence>
<dbReference type="Proteomes" id="UP000245207">
    <property type="component" value="Unassembled WGS sequence"/>
</dbReference>
<organism evidence="1 2">
    <name type="scientific">Artemisia annua</name>
    <name type="common">Sweet wormwood</name>
    <dbReference type="NCBI Taxonomy" id="35608"/>
    <lineage>
        <taxon>Eukaryota</taxon>
        <taxon>Viridiplantae</taxon>
        <taxon>Streptophyta</taxon>
        <taxon>Embryophyta</taxon>
        <taxon>Tracheophyta</taxon>
        <taxon>Spermatophyta</taxon>
        <taxon>Magnoliopsida</taxon>
        <taxon>eudicotyledons</taxon>
        <taxon>Gunneridae</taxon>
        <taxon>Pentapetalae</taxon>
        <taxon>asterids</taxon>
        <taxon>campanulids</taxon>
        <taxon>Asterales</taxon>
        <taxon>Asteraceae</taxon>
        <taxon>Asteroideae</taxon>
        <taxon>Anthemideae</taxon>
        <taxon>Artemisiinae</taxon>
        <taxon>Artemisia</taxon>
    </lineage>
</organism>
<protein>
    <recommendedName>
        <fullName evidence="3">Heavy metal-associated domain, HMA</fullName>
    </recommendedName>
</protein>
<evidence type="ECO:0008006" key="3">
    <source>
        <dbReference type="Google" id="ProtNLM"/>
    </source>
</evidence>
<dbReference type="Gene3D" id="3.30.70.100">
    <property type="match status" value="1"/>
</dbReference>
<keyword evidence="2" id="KW-1185">Reference proteome</keyword>